<evidence type="ECO:0000256" key="1">
    <source>
        <dbReference type="SAM" id="Coils"/>
    </source>
</evidence>
<name>A0A2A6BKC4_PRIPA</name>
<dbReference type="Gene3D" id="1.20.5.1700">
    <property type="match status" value="2"/>
</dbReference>
<feature type="region of interest" description="Disordered" evidence="2">
    <location>
        <begin position="1"/>
        <end position="59"/>
    </location>
</feature>
<organism evidence="3 4">
    <name type="scientific">Pristionchus pacificus</name>
    <name type="common">Parasitic nematode worm</name>
    <dbReference type="NCBI Taxonomy" id="54126"/>
    <lineage>
        <taxon>Eukaryota</taxon>
        <taxon>Metazoa</taxon>
        <taxon>Ecdysozoa</taxon>
        <taxon>Nematoda</taxon>
        <taxon>Chromadorea</taxon>
        <taxon>Rhabditida</taxon>
        <taxon>Rhabditina</taxon>
        <taxon>Diplogasteromorpha</taxon>
        <taxon>Diplogasteroidea</taxon>
        <taxon>Neodiplogasteridae</taxon>
        <taxon>Pristionchus</taxon>
    </lineage>
</organism>
<feature type="compositionally biased region" description="Basic and acidic residues" evidence="2">
    <location>
        <begin position="473"/>
        <end position="491"/>
    </location>
</feature>
<proteinExistence type="predicted"/>
<keyword evidence="1" id="KW-0175">Coiled coil</keyword>
<accession>A0A2A6BKC4</accession>
<reference evidence="3" key="2">
    <citation type="submission" date="2022-06" db="UniProtKB">
        <authorList>
            <consortium name="EnsemblMetazoa"/>
        </authorList>
    </citation>
    <scope>IDENTIFICATION</scope>
    <source>
        <strain evidence="3">PS312</strain>
    </source>
</reference>
<feature type="coiled-coil region" evidence="1">
    <location>
        <begin position="626"/>
        <end position="653"/>
    </location>
</feature>
<feature type="coiled-coil region" evidence="1">
    <location>
        <begin position="132"/>
        <end position="212"/>
    </location>
</feature>
<feature type="coiled-coil region" evidence="1">
    <location>
        <begin position="241"/>
        <end position="324"/>
    </location>
</feature>
<dbReference type="Proteomes" id="UP000005239">
    <property type="component" value="Unassembled WGS sequence"/>
</dbReference>
<accession>A0A8R1YUT0</accession>
<evidence type="ECO:0000313" key="4">
    <source>
        <dbReference type="Proteomes" id="UP000005239"/>
    </source>
</evidence>
<dbReference type="EnsemblMetazoa" id="PPA35927.1">
    <property type="protein sequence ID" value="PPA35927.1"/>
    <property type="gene ID" value="WBGene00274296"/>
</dbReference>
<gene>
    <name evidence="3" type="primary">WBGene00274296</name>
</gene>
<sequence length="690" mass="79528">MQRAPKRNLPPPKVQVINLSDEESAHEDDPPEKKVVKKEPALPSSSSSASLRPPGQPADVKKLEELVRLHEKKYQRACRAAHKEQMRAERAEKMLDTKREVVDPDYGNDAEQRLAAQLVEAKRIVNSAHARELELTHENDSLKSELAEWKNAGGQPKDKLTQEITSLKREVHDFREREENFIRMKREAHERLEELRAQWNDMEGQLKEAATANSQLAHDNFLMKEELDKLYRQREFQCNNEQLLTQNIAALKGDLKQMKDNEEYSNMLRIHAQQEIFALQSKINELNGKLKEASEMEANLRRELAAIKAQLEDVRKKREDVKRASLEMAGQTSKVKIEFDGGEITNHIKSEPPRENARLKKELEILKEREDETHKMNYNLTKANTDLIQELQVAREKESRVSSELGESVYKIAFLEAKIAELKGAVDVKESESAQKIAFLEAKIAELKGAADMKEREFAHEIESLKQAANSPKRSEKRHDDREKSHKIDSLSKDVNELRQKLLTANTKVIEQARTIKEVSNKLETMTNDSKRIAAENANKTISKLNREIYVLKEELEIVKKNVIDANNCKREMAQRSESVEAEINEMKRTFEIEKNKSNDLINQMGVIKGELDVVRKEAEDIKRSNLSLTVRNSNLTKEVEAAKQRETEYAQANAMLNYQLEQTKFREQIATSMNHRLTRENVQLEKQGK</sequence>
<feature type="compositionally biased region" description="Basic and acidic residues" evidence="2">
    <location>
        <begin position="27"/>
        <end position="40"/>
    </location>
</feature>
<keyword evidence="4" id="KW-1185">Reference proteome</keyword>
<feature type="region of interest" description="Disordered" evidence="2">
    <location>
        <begin position="465"/>
        <end position="491"/>
    </location>
</feature>
<feature type="coiled-coil region" evidence="1">
    <location>
        <begin position="412"/>
        <end position="457"/>
    </location>
</feature>
<reference evidence="4" key="1">
    <citation type="journal article" date="2008" name="Nat. Genet.">
        <title>The Pristionchus pacificus genome provides a unique perspective on nematode lifestyle and parasitism.</title>
        <authorList>
            <person name="Dieterich C."/>
            <person name="Clifton S.W."/>
            <person name="Schuster L.N."/>
            <person name="Chinwalla A."/>
            <person name="Delehaunty K."/>
            <person name="Dinkelacker I."/>
            <person name="Fulton L."/>
            <person name="Fulton R."/>
            <person name="Godfrey J."/>
            <person name="Minx P."/>
            <person name="Mitreva M."/>
            <person name="Roeseler W."/>
            <person name="Tian H."/>
            <person name="Witte H."/>
            <person name="Yang S.P."/>
            <person name="Wilson R.K."/>
            <person name="Sommer R.J."/>
        </authorList>
    </citation>
    <scope>NUCLEOTIDE SEQUENCE [LARGE SCALE GENOMIC DNA]</scope>
    <source>
        <strain evidence="4">PS312</strain>
    </source>
</reference>
<dbReference type="AlphaFoldDB" id="A0A2A6BKC4"/>
<evidence type="ECO:0000256" key="2">
    <source>
        <dbReference type="SAM" id="MobiDB-lite"/>
    </source>
</evidence>
<protein>
    <submittedName>
        <fullName evidence="3">Uncharacterized protein</fullName>
    </submittedName>
</protein>
<evidence type="ECO:0000313" key="3">
    <source>
        <dbReference type="EnsemblMetazoa" id="PPA35927.1"/>
    </source>
</evidence>
<feature type="compositionally biased region" description="Low complexity" evidence="2">
    <location>
        <begin position="41"/>
        <end position="51"/>
    </location>
</feature>